<accession>A0A0D2LC25</accession>
<dbReference type="Proteomes" id="UP000054270">
    <property type="component" value="Unassembled WGS sequence"/>
</dbReference>
<dbReference type="AlphaFoldDB" id="A0A0D2LC25"/>
<protein>
    <submittedName>
        <fullName evidence="1">Uncharacterized protein</fullName>
    </submittedName>
</protein>
<sequence>MFPHFETLLAACVTSTPPPALANQPNQKSLFLQLPYDLLTCIIDVVTYPGRVSDYKTLSALALTNSALLDVCRRKQFSTIAFNMRRINMPARAKSFVCLLESNPNLQKYVQSLFFGDNVFYPSFIRDADVVHVGDIQDRTQYYSHFEMKKNISRGILYGPKDDEEFVSEALTKLKCLNSVEISFLYANIDWEWASLILRAGLTNLLVQPYIRSLHIHGVWNIPMELLRRFRSLEELCIAASSISPPIGSEISAPDLTTLQFPSPPPHTLGRKQRLDIISLNDVGYCGMHPLLDHWRNQSNEPGFVDMSRPAHIDLAFDRLEESVILQQLVGNSASYVKTLCLDTSELSFTIDIPLSSEEDYIEHYDDYDAFKTYFPTLNARLDDVSYLNNLETLQLYITYWERATGIAESGFHPDEELRWELKLLQRVPSEYLKDITLNVKVGGYTSIFQNAFTEFHSDQEFIWNDWAKEFRLPKYRALQKVSIRVYGLETFDSGNPCLSLNQSIVDRALEQLCRNPVSRKEDGCCIDVQCYIVRLHCLIY</sequence>
<keyword evidence="2" id="KW-1185">Reference proteome</keyword>
<dbReference type="EMBL" id="KN817535">
    <property type="protein sequence ID" value="KJA24772.1"/>
    <property type="molecule type" value="Genomic_DNA"/>
</dbReference>
<proteinExistence type="predicted"/>
<gene>
    <name evidence="1" type="ORF">HYPSUDRAFT_53562</name>
</gene>
<organism evidence="1 2">
    <name type="scientific">Hypholoma sublateritium (strain FD-334 SS-4)</name>
    <dbReference type="NCBI Taxonomy" id="945553"/>
    <lineage>
        <taxon>Eukaryota</taxon>
        <taxon>Fungi</taxon>
        <taxon>Dikarya</taxon>
        <taxon>Basidiomycota</taxon>
        <taxon>Agaricomycotina</taxon>
        <taxon>Agaricomycetes</taxon>
        <taxon>Agaricomycetidae</taxon>
        <taxon>Agaricales</taxon>
        <taxon>Agaricineae</taxon>
        <taxon>Strophariaceae</taxon>
        <taxon>Hypholoma</taxon>
    </lineage>
</organism>
<name>A0A0D2LC25_HYPSF</name>
<evidence type="ECO:0000313" key="2">
    <source>
        <dbReference type="Proteomes" id="UP000054270"/>
    </source>
</evidence>
<evidence type="ECO:0000313" key="1">
    <source>
        <dbReference type="EMBL" id="KJA24772.1"/>
    </source>
</evidence>
<reference evidence="2" key="1">
    <citation type="submission" date="2014-04" db="EMBL/GenBank/DDBJ databases">
        <title>Evolutionary Origins and Diversification of the Mycorrhizal Mutualists.</title>
        <authorList>
            <consortium name="DOE Joint Genome Institute"/>
            <consortium name="Mycorrhizal Genomics Consortium"/>
            <person name="Kohler A."/>
            <person name="Kuo A."/>
            <person name="Nagy L.G."/>
            <person name="Floudas D."/>
            <person name="Copeland A."/>
            <person name="Barry K.W."/>
            <person name="Cichocki N."/>
            <person name="Veneault-Fourrey C."/>
            <person name="LaButti K."/>
            <person name="Lindquist E.A."/>
            <person name="Lipzen A."/>
            <person name="Lundell T."/>
            <person name="Morin E."/>
            <person name="Murat C."/>
            <person name="Riley R."/>
            <person name="Ohm R."/>
            <person name="Sun H."/>
            <person name="Tunlid A."/>
            <person name="Henrissat B."/>
            <person name="Grigoriev I.V."/>
            <person name="Hibbett D.S."/>
            <person name="Martin F."/>
        </authorList>
    </citation>
    <scope>NUCLEOTIDE SEQUENCE [LARGE SCALE GENOMIC DNA]</scope>
    <source>
        <strain evidence="2">FD-334 SS-4</strain>
    </source>
</reference>